<feature type="transmembrane region" description="Helical" evidence="1">
    <location>
        <begin position="12"/>
        <end position="29"/>
    </location>
</feature>
<evidence type="ECO:0000313" key="2">
    <source>
        <dbReference type="EMBL" id="QED28512.1"/>
    </source>
</evidence>
<organism evidence="2 3">
    <name type="scientific">Microvenator marinus</name>
    <dbReference type="NCBI Taxonomy" id="2600177"/>
    <lineage>
        <taxon>Bacteria</taxon>
        <taxon>Deltaproteobacteria</taxon>
        <taxon>Bradymonadales</taxon>
        <taxon>Microvenatoraceae</taxon>
        <taxon>Microvenator</taxon>
    </lineage>
</organism>
<sequence>MDAYTARKALNVGLLIVMAVAAVGFFIGTRQGVEVTGYTWFVEPEKKPEREYPPALSYSERMESPQRMNPGLHSNFDVLSAQPIPEGEGDATDPALREAARLVRAEGRAYEGAPPTVPHPIDHSGDAACLVCHQSGMRIAGRRAPAMSHSTYTNCTQCHVEREANLPFEELNPDAIPLDSSFEGFRPAREGERVWDGAPPQMPHTTRMRENCASCHGPHGPEGLRTTHPERQSCTQCHAPKADFNQFPTSETDEFWR</sequence>
<evidence type="ECO:0000313" key="3">
    <source>
        <dbReference type="Proteomes" id="UP000321595"/>
    </source>
</evidence>
<dbReference type="RefSeq" id="WP_146961002.1">
    <property type="nucleotide sequence ID" value="NZ_CP042467.1"/>
</dbReference>
<dbReference type="Proteomes" id="UP000321595">
    <property type="component" value="Chromosome"/>
</dbReference>
<dbReference type="EMBL" id="CP042467">
    <property type="protein sequence ID" value="QED28512.1"/>
    <property type="molecule type" value="Genomic_DNA"/>
</dbReference>
<dbReference type="OrthoDB" id="269685at2"/>
<keyword evidence="1" id="KW-0472">Membrane</keyword>
<dbReference type="InterPro" id="IPR036280">
    <property type="entry name" value="Multihaem_cyt_sf"/>
</dbReference>
<name>A0A5B8XRE0_9DELT</name>
<dbReference type="KEGG" id="bbae:FRD01_14985"/>
<dbReference type="Gene3D" id="1.10.1130.10">
    <property type="entry name" value="Flavocytochrome C3, Chain A"/>
    <property type="match status" value="1"/>
</dbReference>
<gene>
    <name evidence="2" type="ORF">FRD01_14985</name>
</gene>
<keyword evidence="3" id="KW-1185">Reference proteome</keyword>
<dbReference type="SUPFAM" id="SSF48695">
    <property type="entry name" value="Multiheme cytochromes"/>
    <property type="match status" value="1"/>
</dbReference>
<accession>A0A5B8XRE0</accession>
<dbReference type="AlphaFoldDB" id="A0A5B8XRE0"/>
<evidence type="ECO:0000256" key="1">
    <source>
        <dbReference type="SAM" id="Phobius"/>
    </source>
</evidence>
<reference evidence="2 3" key="1">
    <citation type="submission" date="2019-08" db="EMBL/GenBank/DDBJ databases">
        <authorList>
            <person name="Liang Q."/>
        </authorList>
    </citation>
    <scope>NUCLEOTIDE SEQUENCE [LARGE SCALE GENOMIC DNA]</scope>
    <source>
        <strain evidence="2 3">V1718</strain>
    </source>
</reference>
<protein>
    <submittedName>
        <fullName evidence="2">Uncharacterized protein</fullName>
    </submittedName>
</protein>
<keyword evidence="1" id="KW-1133">Transmembrane helix</keyword>
<keyword evidence="1" id="KW-0812">Transmembrane</keyword>
<proteinExistence type="predicted"/>